<comment type="caution">
    <text evidence="2">The sequence shown here is derived from an EMBL/GenBank/DDBJ whole genome shotgun (WGS) entry which is preliminary data.</text>
</comment>
<proteinExistence type="predicted"/>
<evidence type="ECO:0008006" key="4">
    <source>
        <dbReference type="Google" id="ProtNLM"/>
    </source>
</evidence>
<organism evidence="2 3">
    <name type="scientific">Willisornis vidua</name>
    <name type="common">Xingu scale-backed antbird</name>
    <dbReference type="NCBI Taxonomy" id="1566151"/>
    <lineage>
        <taxon>Eukaryota</taxon>
        <taxon>Metazoa</taxon>
        <taxon>Chordata</taxon>
        <taxon>Craniata</taxon>
        <taxon>Vertebrata</taxon>
        <taxon>Euteleostomi</taxon>
        <taxon>Archelosauria</taxon>
        <taxon>Archosauria</taxon>
        <taxon>Dinosauria</taxon>
        <taxon>Saurischia</taxon>
        <taxon>Theropoda</taxon>
        <taxon>Coelurosauria</taxon>
        <taxon>Aves</taxon>
        <taxon>Neognathae</taxon>
        <taxon>Neoaves</taxon>
        <taxon>Telluraves</taxon>
        <taxon>Australaves</taxon>
        <taxon>Passeriformes</taxon>
        <taxon>Thamnophilidae</taxon>
        <taxon>Willisornis</taxon>
    </lineage>
</organism>
<dbReference type="InterPro" id="IPR036691">
    <property type="entry name" value="Endo/exonu/phosph_ase_sf"/>
</dbReference>
<name>A0ABQ9DJF5_9PASS</name>
<accession>A0ABQ9DJF5</accession>
<dbReference type="PANTHER" id="PTHR33395">
    <property type="entry name" value="TRANSCRIPTASE, PUTATIVE-RELATED-RELATED"/>
    <property type="match status" value="1"/>
</dbReference>
<dbReference type="Gene3D" id="3.60.10.10">
    <property type="entry name" value="Endonuclease/exonuclease/phosphatase"/>
    <property type="match status" value="1"/>
</dbReference>
<evidence type="ECO:0000313" key="2">
    <source>
        <dbReference type="EMBL" id="KAJ7423524.1"/>
    </source>
</evidence>
<dbReference type="Proteomes" id="UP001145742">
    <property type="component" value="Unassembled WGS sequence"/>
</dbReference>
<evidence type="ECO:0000313" key="3">
    <source>
        <dbReference type="Proteomes" id="UP001145742"/>
    </source>
</evidence>
<reference evidence="2" key="1">
    <citation type="submission" date="2019-10" db="EMBL/GenBank/DDBJ databases">
        <authorList>
            <person name="Soares A.E.R."/>
            <person name="Aleixo A."/>
            <person name="Schneider P."/>
            <person name="Miyaki C.Y."/>
            <person name="Schneider M.P."/>
            <person name="Mello C."/>
            <person name="Vasconcelos A.T.R."/>
        </authorList>
    </citation>
    <scope>NUCLEOTIDE SEQUENCE</scope>
    <source>
        <tissue evidence="2">Muscle</tissue>
    </source>
</reference>
<dbReference type="PANTHER" id="PTHR33395:SF22">
    <property type="entry name" value="REVERSE TRANSCRIPTASE DOMAIN-CONTAINING PROTEIN"/>
    <property type="match status" value="1"/>
</dbReference>
<evidence type="ECO:0000256" key="1">
    <source>
        <dbReference type="SAM" id="MobiDB-lite"/>
    </source>
</evidence>
<dbReference type="EMBL" id="WHWB01032822">
    <property type="protein sequence ID" value="KAJ7423524.1"/>
    <property type="molecule type" value="Genomic_DNA"/>
</dbReference>
<dbReference type="SUPFAM" id="SSF56219">
    <property type="entry name" value="DNase I-like"/>
    <property type="match status" value="1"/>
</dbReference>
<feature type="compositionally biased region" description="Basic and acidic residues" evidence="1">
    <location>
        <begin position="248"/>
        <end position="261"/>
    </location>
</feature>
<keyword evidence="3" id="KW-1185">Reference proteome</keyword>
<feature type="region of interest" description="Disordered" evidence="1">
    <location>
        <begin position="248"/>
        <end position="272"/>
    </location>
</feature>
<gene>
    <name evidence="2" type="ORF">WISP_33455</name>
</gene>
<protein>
    <recommendedName>
        <fullName evidence="4">Endonuclease/exonuclease/phosphatase domain-containing protein</fullName>
    </recommendedName>
</protein>
<sequence>MTGVLLWMATSSSEKKNSVGKMEGWLYILESLDSVELEVTNDKIQCLWTRIREKVNKADILIRVCYRPPNQDDEGDELFYKQLADVSKSPALVLMGDFNLLDICWELNTAEKRLYRRFLECIKDNFLLQLVNEPTRGGALLDLLFTNREGLVGDVVVRGCLGHSDYEIREFSILRDARRAINKTSALDFRRADFGLFRRQVQSVPWETTLGGTGGMDVLQEGNLECVGTGYPKVLKGKLAGKTTSLVEQRHSEGNQGKKESLPTVGKRAGYP</sequence>